<keyword evidence="3" id="KW-1185">Reference proteome</keyword>
<dbReference type="Proteomes" id="UP001652600">
    <property type="component" value="Chromosome 11"/>
</dbReference>
<dbReference type="InterPro" id="IPR011990">
    <property type="entry name" value="TPR-like_helical_dom_sf"/>
</dbReference>
<dbReference type="InParanoid" id="A0A1S4E227"/>
<protein>
    <submittedName>
        <fullName evidence="4">Pentatricopeptide repeat-containing protein At5g19020, mitochondrial isoform X1</fullName>
    </submittedName>
</protein>
<feature type="repeat" description="PPR" evidence="2">
    <location>
        <begin position="258"/>
        <end position="292"/>
    </location>
</feature>
<dbReference type="InterPro" id="IPR002885">
    <property type="entry name" value="PPR_rpt"/>
</dbReference>
<reference evidence="4" key="1">
    <citation type="submission" date="2025-08" db="UniProtKB">
        <authorList>
            <consortium name="RefSeq"/>
        </authorList>
    </citation>
    <scope>IDENTIFICATION</scope>
    <source>
        <tissue evidence="4">Stem</tissue>
    </source>
</reference>
<feature type="repeat" description="PPR" evidence="2">
    <location>
        <begin position="126"/>
        <end position="160"/>
    </location>
</feature>
<evidence type="ECO:0000313" key="3">
    <source>
        <dbReference type="Proteomes" id="UP001652600"/>
    </source>
</evidence>
<dbReference type="AlphaFoldDB" id="A0A1S4E227"/>
<gene>
    <name evidence="4" type="primary">LOC103497919</name>
</gene>
<dbReference type="RefSeq" id="XP_016902281.2">
    <property type="nucleotide sequence ID" value="XM_017046792.2"/>
</dbReference>
<proteinExistence type="predicted"/>
<dbReference type="GO" id="GO:0009451">
    <property type="term" value="P:RNA modification"/>
    <property type="evidence" value="ECO:0007669"/>
    <property type="project" value="InterPro"/>
</dbReference>
<evidence type="ECO:0000256" key="2">
    <source>
        <dbReference type="PROSITE-ProRule" id="PRU00708"/>
    </source>
</evidence>
<name>A0A1S4E227_CUCME</name>
<feature type="repeat" description="PPR" evidence="2">
    <location>
        <begin position="421"/>
        <end position="455"/>
    </location>
</feature>
<accession>A0A1S4E227</accession>
<dbReference type="Gene3D" id="1.25.40.10">
    <property type="entry name" value="Tetratricopeptide repeat domain"/>
    <property type="match status" value="4"/>
</dbReference>
<dbReference type="Pfam" id="PF13812">
    <property type="entry name" value="PPR_3"/>
    <property type="match status" value="1"/>
</dbReference>
<dbReference type="Pfam" id="PF20431">
    <property type="entry name" value="E_motif"/>
    <property type="match status" value="1"/>
</dbReference>
<sequence>MVVSSIPKFFPRPIAIPLSFPPPLYLKWVSTFSKIESSPCPLQNLSTFLNGRPSSSSLDCELSVVSALKYCASSSAISSGQQIHAIVLKYGFNSNTFILNSLINMYVKCGLLSSARLLFDSCSVLDSVSCNIMMSGYIKLRQLENARQLFAKMPERGCVSYTTMILGLAQNDCWGEAIEVFKDMRSAGVAPNEVTMASVMSACSHIGGIWNCCMLHALVIKLHFFGLVLISTNLLHMYCVFSSLKDAKRLFNEMPVRNTVSWNVMLKGYVKSGLVDQARELFERIPERDVFSWATMIDGFVQMKRLREALLLYSAMRKSDFHPNEVLIVDLLSACGQSVSIDEGRQFHSLIVKNGFVCFDFIQSTIVSFYAACGRIDLAYLQYQMSDKSHLTSSNVMIVGFTKNGMIDQARQIFDMMPEKDVFSWSTMISGYAQNELPDMALELFHAMIVSKIEPNEITMVSVFSAIAALGKLPEGRWTHEYVSNKAIPLNDNLSAAIIDMYAKCGSINTALDVFHQIKDKTSTVSPWNAIICGLAMHGHANLSLEIFSNLQKRSIKLNSITFLGVLGACCHAGLVEVGERYFWSMKTQHGVEPNIKHYGCLVDLLGRVGRLREAEEIVRTMPMKADVVIWGTLLAACRTHGEVEIGERAAENLARLEPSHGPGRVLLSNLYADAGLWEDAALVRRAMRSRRMIRSPGYSGVV</sequence>
<dbReference type="Pfam" id="PF01535">
    <property type="entry name" value="PPR"/>
    <property type="match status" value="6"/>
</dbReference>
<evidence type="ECO:0000256" key="1">
    <source>
        <dbReference type="ARBA" id="ARBA00022737"/>
    </source>
</evidence>
<dbReference type="GO" id="GO:0003723">
    <property type="term" value="F:RNA binding"/>
    <property type="evidence" value="ECO:0007669"/>
    <property type="project" value="InterPro"/>
</dbReference>
<keyword evidence="1" id="KW-0677">Repeat</keyword>
<dbReference type="FunCoup" id="A0A1S4E227">
    <property type="interactions" value="692"/>
</dbReference>
<evidence type="ECO:0000313" key="4">
    <source>
        <dbReference type="RefSeq" id="XP_016902281.2"/>
    </source>
</evidence>
<dbReference type="PANTHER" id="PTHR47926:SF407">
    <property type="entry name" value="(WILD MALAYSIAN BANANA) HYPOTHETICAL PROTEIN"/>
    <property type="match status" value="1"/>
</dbReference>
<dbReference type="InterPro" id="IPR046848">
    <property type="entry name" value="E_motif"/>
</dbReference>
<dbReference type="PROSITE" id="PS51375">
    <property type="entry name" value="PPR"/>
    <property type="match status" value="4"/>
</dbReference>
<dbReference type="GeneID" id="103497919"/>
<dbReference type="PANTHER" id="PTHR47926">
    <property type="entry name" value="PENTATRICOPEPTIDE REPEAT-CONTAINING PROTEIN"/>
    <property type="match status" value="1"/>
</dbReference>
<organism evidence="3 4">
    <name type="scientific">Cucumis melo</name>
    <name type="common">Muskmelon</name>
    <dbReference type="NCBI Taxonomy" id="3656"/>
    <lineage>
        <taxon>Eukaryota</taxon>
        <taxon>Viridiplantae</taxon>
        <taxon>Streptophyta</taxon>
        <taxon>Embryophyta</taxon>
        <taxon>Tracheophyta</taxon>
        <taxon>Spermatophyta</taxon>
        <taxon>Magnoliopsida</taxon>
        <taxon>eudicotyledons</taxon>
        <taxon>Gunneridae</taxon>
        <taxon>Pentapetalae</taxon>
        <taxon>rosids</taxon>
        <taxon>fabids</taxon>
        <taxon>Cucurbitales</taxon>
        <taxon>Cucurbitaceae</taxon>
        <taxon>Benincaseae</taxon>
        <taxon>Cucumis</taxon>
    </lineage>
</organism>
<dbReference type="NCBIfam" id="TIGR00756">
    <property type="entry name" value="PPR"/>
    <property type="match status" value="6"/>
</dbReference>
<feature type="repeat" description="PPR" evidence="2">
    <location>
        <begin position="161"/>
        <end position="191"/>
    </location>
</feature>
<dbReference type="InterPro" id="IPR046960">
    <property type="entry name" value="PPR_At4g14850-like_plant"/>
</dbReference>
<dbReference type="Pfam" id="PF13041">
    <property type="entry name" value="PPR_2"/>
    <property type="match status" value="2"/>
</dbReference>